<keyword evidence="4" id="KW-1185">Reference proteome</keyword>
<sequence length="355" mass="37738">MKPAGGSGRTRDLHLFQPIIAAALLAAVLPAAPAAAQQTASAAPAQDDDQLPADMAEVLTAVQATRDPRALDALVQYLLRTHPESQAAITAWVERSAQLASLASAAPPANAAPQPASGAPASASSPPPDQAKPQPAASANADVAKWTGEGELGAFVSTGSTPGSGFVGRLSVITENRRWRIAASGRIDYQKALGAVTRNQLRLTFEPNYKFDARGYIFGLGQYEKDRFQGFTDRYSLSGGLGYNLLEGEGRKLSIKAGPAMRVTQQVEGPTERTLSAVALADLKLKLTPSLNYSQEMSAYFDAVRRTFYTLAAIDSQLTGKLRARVSYTLQHEAGEGDIRTLTDTTSRLTLIYGF</sequence>
<reference evidence="3 4" key="1">
    <citation type="submission" date="2015-10" db="EMBL/GenBank/DDBJ databases">
        <title>Draft genome sequence of Novosphingobium fuchskuhlense DSM 25065 isolated from a surface water sample of the southwest basin of Lake Grosse Fuchskuhle.</title>
        <authorList>
            <person name="Ruckert C."/>
            <person name="Winkler A."/>
            <person name="Glaeser J."/>
            <person name="Grossart H.-P."/>
            <person name="Kalinowski J."/>
            <person name="Glaeser S."/>
        </authorList>
    </citation>
    <scope>NUCLEOTIDE SEQUENCE [LARGE SCALE GENOMIC DNA]</scope>
    <source>
        <strain evidence="3 4">FNE08-7</strain>
    </source>
</reference>
<evidence type="ECO:0008006" key="5">
    <source>
        <dbReference type="Google" id="ProtNLM"/>
    </source>
</evidence>
<comment type="caution">
    <text evidence="3">The sequence shown here is derived from an EMBL/GenBank/DDBJ whole genome shotgun (WGS) entry which is preliminary data.</text>
</comment>
<dbReference type="Proteomes" id="UP000058012">
    <property type="component" value="Unassembled WGS sequence"/>
</dbReference>
<dbReference type="STRING" id="1117702.AQZ52_06495"/>
<proteinExistence type="predicted"/>
<name>A0A117UXW0_9SPHN</name>
<dbReference type="AlphaFoldDB" id="A0A117UXW0"/>
<dbReference type="RefSeq" id="WP_067907479.1">
    <property type="nucleotide sequence ID" value="NZ_KQ954244.1"/>
</dbReference>
<gene>
    <name evidence="3" type="ORF">AQZ52_06495</name>
</gene>
<feature type="region of interest" description="Disordered" evidence="1">
    <location>
        <begin position="104"/>
        <end position="141"/>
    </location>
</feature>
<evidence type="ECO:0000256" key="2">
    <source>
        <dbReference type="SAM" id="SignalP"/>
    </source>
</evidence>
<dbReference type="Pfam" id="PF04338">
    <property type="entry name" value="DUF481"/>
    <property type="match status" value="1"/>
</dbReference>
<evidence type="ECO:0000256" key="1">
    <source>
        <dbReference type="SAM" id="MobiDB-lite"/>
    </source>
</evidence>
<dbReference type="InterPro" id="IPR007433">
    <property type="entry name" value="DUF481"/>
</dbReference>
<protein>
    <recommendedName>
        <fullName evidence="5">Salt-induced outer membrane protein</fullName>
    </recommendedName>
</protein>
<feature type="chain" id="PRO_5007157084" description="Salt-induced outer membrane protein" evidence="2">
    <location>
        <begin position="37"/>
        <end position="355"/>
    </location>
</feature>
<accession>A0A117UXW0</accession>
<feature type="compositionally biased region" description="Low complexity" evidence="1">
    <location>
        <begin position="104"/>
        <end position="124"/>
    </location>
</feature>
<evidence type="ECO:0000313" key="4">
    <source>
        <dbReference type="Proteomes" id="UP000058012"/>
    </source>
</evidence>
<evidence type="ECO:0000313" key="3">
    <source>
        <dbReference type="EMBL" id="KUR72854.1"/>
    </source>
</evidence>
<keyword evidence="2" id="KW-0732">Signal</keyword>
<dbReference type="EMBL" id="LLZS01000003">
    <property type="protein sequence ID" value="KUR72854.1"/>
    <property type="molecule type" value="Genomic_DNA"/>
</dbReference>
<feature type="signal peptide" evidence="2">
    <location>
        <begin position="1"/>
        <end position="36"/>
    </location>
</feature>
<organism evidence="3 4">
    <name type="scientific">Novosphingobium fuchskuhlense</name>
    <dbReference type="NCBI Taxonomy" id="1117702"/>
    <lineage>
        <taxon>Bacteria</taxon>
        <taxon>Pseudomonadati</taxon>
        <taxon>Pseudomonadota</taxon>
        <taxon>Alphaproteobacteria</taxon>
        <taxon>Sphingomonadales</taxon>
        <taxon>Sphingomonadaceae</taxon>
        <taxon>Novosphingobium</taxon>
    </lineage>
</organism>